<name>A0A0D2Y5U6_FUSOF</name>
<evidence type="ECO:0000313" key="2">
    <source>
        <dbReference type="EnsemblFungi" id="FOXG_11652P0"/>
    </source>
</evidence>
<dbReference type="AlphaFoldDB" id="A0A0D2Y5U6"/>
<organism evidence="2 3">
    <name type="scientific">Fusarium oxysporum (strain Fo5176)</name>
    <name type="common">Fusarium vascular wilt</name>
    <dbReference type="NCBI Taxonomy" id="660025"/>
    <lineage>
        <taxon>Eukaryota</taxon>
        <taxon>Fungi</taxon>
        <taxon>Dikarya</taxon>
        <taxon>Ascomycota</taxon>
        <taxon>Pezizomycotina</taxon>
        <taxon>Sordariomycetes</taxon>
        <taxon>Hypocreomycetidae</taxon>
        <taxon>Hypocreales</taxon>
        <taxon>Nectriaceae</taxon>
        <taxon>Fusarium</taxon>
        <taxon>Fusarium oxysporum species complex</taxon>
    </lineage>
</organism>
<reference evidence="3" key="1">
    <citation type="journal article" date="2012" name="Mol. Plant Microbe Interact.">
        <title>A highly conserved effector in Fusarium oxysporum is required for full virulence on Arabidopsis.</title>
        <authorList>
            <person name="Thatcher L.F."/>
            <person name="Gardiner D.M."/>
            <person name="Kazan K."/>
            <person name="Manners J."/>
        </authorList>
    </citation>
    <scope>NUCLEOTIDE SEQUENCE [LARGE SCALE GENOMIC DNA]</scope>
    <source>
        <strain evidence="3">Fo5176</strain>
    </source>
</reference>
<dbReference type="VEuPathDB" id="FungiDB:FOXG_11652"/>
<gene>
    <name evidence="2" type="primary">28953046</name>
</gene>
<sequence>MAASVSASWWSGANHLVAIEFQGRKTFHVELTKLEKYPRLYMQITSPAPSYIYGHDHNGMGFSYHQDLGPLYLDLHTVPQGAGHMLWDYLSAGTFTPLQGNPSDKKQEEYFKSIVHVHAVADEFRIEGLKSDTAKEIFRKAQDMGLMELVKLLEEANYRSDSFPKLSEYLEKRLVGSALDYGEGDSQRAFTELRTQPSLSVTQMLLKAITEISDVGCRLGKRHSMLVEVDRKKVAGRMAASEVIGWKDSKYPRTMWVKPKSETAGASKSVGSRFFGPAAKGEDRSGMKDYLGRPMQRTAVPEPTFYSPSEPAFIPPSMFLPSLAHGTESNETVLLPAFGDTTRTLRYEDFSSTSRRAKTLSEIDREWQMEVMRQEQKLRQPSHLVRQRMAKMGFEEPESQIEHDAPSKSPLPNLSTTSGGFSSETATDTEKDILDEATKPCDWPVTPIGSELNLPEYMVPSFDAPLQSFTSSPDTLEGDPVEVEGPMNWDTGLSEYEYIPRDVS</sequence>
<accession>A0A0D2Y5U6</accession>
<feature type="compositionally biased region" description="Polar residues" evidence="1">
    <location>
        <begin position="410"/>
        <end position="426"/>
    </location>
</feature>
<feature type="region of interest" description="Disordered" evidence="1">
    <location>
        <begin position="395"/>
        <end position="426"/>
    </location>
</feature>
<reference evidence="2" key="2">
    <citation type="submission" date="2025-08" db="UniProtKB">
        <authorList>
            <consortium name="EnsemblFungi"/>
        </authorList>
    </citation>
    <scope>IDENTIFICATION</scope>
    <source>
        <strain evidence="2">4287 / CBS 123668 / FGSC 9935 / NRRL 34936</strain>
    </source>
</reference>
<protein>
    <submittedName>
        <fullName evidence="2">Uncharacterized protein</fullName>
    </submittedName>
</protein>
<feature type="region of interest" description="Disordered" evidence="1">
    <location>
        <begin position="465"/>
        <end position="489"/>
    </location>
</feature>
<evidence type="ECO:0000313" key="3">
    <source>
        <dbReference type="Proteomes" id="UP000002489"/>
    </source>
</evidence>
<proteinExistence type="predicted"/>
<dbReference type="Proteomes" id="UP000002489">
    <property type="component" value="Unassembled WGS sequence"/>
</dbReference>
<dbReference type="EnsemblFungi" id="FOXG_11652T0">
    <property type="protein sequence ID" value="FOXG_11652P0"/>
    <property type="gene ID" value="FOXG_11652"/>
</dbReference>
<evidence type="ECO:0000256" key="1">
    <source>
        <dbReference type="SAM" id="MobiDB-lite"/>
    </source>
</evidence>